<keyword evidence="3" id="KW-1185">Reference proteome</keyword>
<comment type="caution">
    <text evidence="2">The sequence shown here is derived from an EMBL/GenBank/DDBJ whole genome shotgun (WGS) entry which is preliminary data.</text>
</comment>
<evidence type="ECO:0000313" key="3">
    <source>
        <dbReference type="Proteomes" id="UP000182818"/>
    </source>
</evidence>
<dbReference type="Proteomes" id="UP000182818">
    <property type="component" value="Unassembled WGS sequence"/>
</dbReference>
<dbReference type="GeneID" id="76044181"/>
<dbReference type="RefSeq" id="WP_057807388.1">
    <property type="nucleotide sequence ID" value="NZ_BJYP01000036.1"/>
</dbReference>
<evidence type="ECO:0000313" key="2">
    <source>
        <dbReference type="EMBL" id="SER82020.1"/>
    </source>
</evidence>
<evidence type="ECO:0000256" key="1">
    <source>
        <dbReference type="SAM" id="Phobius"/>
    </source>
</evidence>
<keyword evidence="1" id="KW-0472">Membrane</keyword>
<sequence length="61" mass="6716">MKFINLRTLRLSLLTASLIVMAISGGNPGRTNAVLRMVSFGLIALAMVVALISYYQDKHHK</sequence>
<protein>
    <submittedName>
        <fullName evidence="2">Uncharacterized protein</fullName>
    </submittedName>
</protein>
<reference evidence="2 3" key="1">
    <citation type="submission" date="2016-10" db="EMBL/GenBank/DDBJ databases">
        <authorList>
            <person name="Varghese N."/>
            <person name="Submissions S."/>
        </authorList>
    </citation>
    <scope>NUCLEOTIDE SEQUENCE [LARGE SCALE GENOMIC DNA]</scope>
    <source>
        <strain evidence="2 3">CGMCC 1.3889</strain>
    </source>
</reference>
<keyword evidence="1" id="KW-0812">Transmembrane</keyword>
<feature type="transmembrane region" description="Helical" evidence="1">
    <location>
        <begin position="34"/>
        <end position="55"/>
    </location>
</feature>
<proteinExistence type="predicted"/>
<dbReference type="EMBL" id="FOGK01000019">
    <property type="protein sequence ID" value="SER82020.1"/>
    <property type="molecule type" value="Genomic_DNA"/>
</dbReference>
<gene>
    <name evidence="2" type="ORF">SAMN04487973_1192</name>
</gene>
<keyword evidence="1" id="KW-1133">Transmembrane helix</keyword>
<organism evidence="2 3">
    <name type="scientific">Pediococcus ethanolidurans</name>
    <dbReference type="NCBI Taxonomy" id="319653"/>
    <lineage>
        <taxon>Bacteria</taxon>
        <taxon>Bacillati</taxon>
        <taxon>Bacillota</taxon>
        <taxon>Bacilli</taxon>
        <taxon>Lactobacillales</taxon>
        <taxon>Lactobacillaceae</taxon>
        <taxon>Pediococcus</taxon>
    </lineage>
</organism>
<accession>A0A1H9SAI1</accession>
<name>A0A1H9SAI1_9LACO</name>